<dbReference type="GO" id="GO:0042144">
    <property type="term" value="P:vacuole fusion, non-autophagic"/>
    <property type="evidence" value="ECO:0007669"/>
    <property type="project" value="TreeGrafter"/>
</dbReference>
<evidence type="ECO:0000256" key="5">
    <source>
        <dbReference type="ARBA" id="ARBA00023136"/>
    </source>
</evidence>
<dbReference type="GO" id="GO:0006799">
    <property type="term" value="P:polyphosphate biosynthetic process"/>
    <property type="evidence" value="ECO:0007669"/>
    <property type="project" value="UniProtKB-ARBA"/>
</dbReference>
<protein>
    <recommendedName>
        <fullName evidence="8">SPX domain-containing protein</fullName>
    </recommendedName>
</protein>
<feature type="transmembrane region" description="Helical" evidence="7">
    <location>
        <begin position="406"/>
        <end position="428"/>
    </location>
</feature>
<feature type="region of interest" description="Disordered" evidence="6">
    <location>
        <begin position="295"/>
        <end position="371"/>
    </location>
</feature>
<dbReference type="GeneID" id="87836189"/>
<dbReference type="GO" id="GO:0033254">
    <property type="term" value="C:vacuolar transporter chaperone complex"/>
    <property type="evidence" value="ECO:0007669"/>
    <property type="project" value="TreeGrafter"/>
</dbReference>
<evidence type="ECO:0000313" key="10">
    <source>
        <dbReference type="Proteomes" id="UP001278766"/>
    </source>
</evidence>
<dbReference type="Proteomes" id="UP001278766">
    <property type="component" value="Unassembled WGS sequence"/>
</dbReference>
<keyword evidence="10" id="KW-1185">Reference proteome</keyword>
<dbReference type="PANTHER" id="PTHR46140">
    <property type="entry name" value="VACUOLAR TRANSPORTER CHAPERONE 1-RELATED"/>
    <property type="match status" value="1"/>
</dbReference>
<feature type="transmembrane region" description="Helical" evidence="7">
    <location>
        <begin position="473"/>
        <end position="494"/>
    </location>
</feature>
<evidence type="ECO:0000313" key="9">
    <source>
        <dbReference type="EMBL" id="KAK3295011.1"/>
    </source>
</evidence>
<dbReference type="GO" id="GO:0000329">
    <property type="term" value="C:fungal-type vacuole membrane"/>
    <property type="evidence" value="ECO:0007669"/>
    <property type="project" value="TreeGrafter"/>
</dbReference>
<evidence type="ECO:0000259" key="8">
    <source>
        <dbReference type="PROSITE" id="PS51382"/>
    </source>
</evidence>
<dbReference type="CDD" id="cd14474">
    <property type="entry name" value="SPX_YDR089W"/>
    <property type="match status" value="1"/>
</dbReference>
<keyword evidence="4 7" id="KW-1133">Transmembrane helix</keyword>
<evidence type="ECO:0000256" key="7">
    <source>
        <dbReference type="SAM" id="Phobius"/>
    </source>
</evidence>
<keyword evidence="3 7" id="KW-0812">Transmembrane</keyword>
<evidence type="ECO:0000256" key="2">
    <source>
        <dbReference type="ARBA" id="ARBA00022554"/>
    </source>
</evidence>
<name>A0AAE0HG26_9PEZI</name>
<dbReference type="EMBL" id="JAUEPN010000005">
    <property type="protein sequence ID" value="KAK3295011.1"/>
    <property type="molecule type" value="Genomic_DNA"/>
</dbReference>
<sequence>MKYGEQFEKESVPQWSLHNIDYNSLKHHIKVHTTRDQATAIAIPGRPNTALHKFEDDFYSELCRQHDRVELFVSSKADEIARRLQHLSSRLHRLILRCATSGRDRMSLKRRQRFAKYEQILLQCGDDIKSLQRFVNAQVVAFRKILKKYKKWTGSSTLGARFKEGILSHPKSFTKRDFGQLQSHHDDLLQTLHAALPAGGIGLPEPEPELSRPPTAQLSPSDTIVAPESQGYWNEYECGSEAGDFDRNADNDYAIYVDPDQDTSFPGFKTLGVFFSKPITKLTAWITFHPESDYPTTDLERGPLLPTHTTATTYGSTTTPPEPSYFNSPHGGTNTNTTDTDLDDDRTSSSRQASNHQSRRGSVNRGYTSSSDDQMFFPSGYSTHYAALPSIEDQRVVRYRERVLRWGTWGCYGTAFVLMGIAAVLIVAGRQKMRLEVDAGVILGIMASLGLACGGLCMTSSRTDKLGLLGRMAVWSAFVVVCVADGILLVLLMGNARI</sequence>
<dbReference type="InterPro" id="IPR051572">
    <property type="entry name" value="VTC_Complex_Subunit"/>
</dbReference>
<dbReference type="PANTHER" id="PTHR46140:SF1">
    <property type="entry name" value="VACUOLAR TRANSPORTER CHAPERONE COMPLEX SUBUNIT 4-RELATED"/>
    <property type="match status" value="1"/>
</dbReference>
<proteinExistence type="predicted"/>
<dbReference type="InterPro" id="IPR004331">
    <property type="entry name" value="SPX_dom"/>
</dbReference>
<dbReference type="RefSeq" id="XP_062658525.1">
    <property type="nucleotide sequence ID" value="XM_062799241.1"/>
</dbReference>
<keyword evidence="2" id="KW-0926">Vacuole</keyword>
<comment type="subcellular location">
    <subcellularLocation>
        <location evidence="1">Vacuole membrane</location>
        <topology evidence="1">Multi-pass membrane protein</topology>
    </subcellularLocation>
</comment>
<dbReference type="PROSITE" id="PS51382">
    <property type="entry name" value="SPX"/>
    <property type="match status" value="1"/>
</dbReference>
<feature type="domain" description="SPX" evidence="8">
    <location>
        <begin position="1"/>
        <end position="163"/>
    </location>
</feature>
<reference evidence="9" key="2">
    <citation type="submission" date="2023-06" db="EMBL/GenBank/DDBJ databases">
        <authorList>
            <consortium name="Lawrence Berkeley National Laboratory"/>
            <person name="Haridas S."/>
            <person name="Hensen N."/>
            <person name="Bonometti L."/>
            <person name="Westerberg I."/>
            <person name="Brannstrom I.O."/>
            <person name="Guillou S."/>
            <person name="Cros-Aarteil S."/>
            <person name="Calhoun S."/>
            <person name="Kuo A."/>
            <person name="Mondo S."/>
            <person name="Pangilinan J."/>
            <person name="Riley R."/>
            <person name="Labutti K."/>
            <person name="Andreopoulos B."/>
            <person name="Lipzen A."/>
            <person name="Chen C."/>
            <person name="Yanf M."/>
            <person name="Daum C."/>
            <person name="Ng V."/>
            <person name="Clum A."/>
            <person name="Steindorff A."/>
            <person name="Ohm R."/>
            <person name="Martin F."/>
            <person name="Silar P."/>
            <person name="Natvig D."/>
            <person name="Lalanne C."/>
            <person name="Gautier V."/>
            <person name="Ament-Velasquez S.L."/>
            <person name="Kruys A."/>
            <person name="Hutchinson M.I."/>
            <person name="Powell A.J."/>
            <person name="Barry K."/>
            <person name="Miller A.N."/>
            <person name="Grigoriev I.V."/>
            <person name="Debuchy R."/>
            <person name="Gladieux P."/>
            <person name="Thoren M.H."/>
            <person name="Johannesson H."/>
        </authorList>
    </citation>
    <scope>NUCLEOTIDE SEQUENCE</scope>
    <source>
        <strain evidence="9">CBS 168.71</strain>
    </source>
</reference>
<feature type="transmembrane region" description="Helical" evidence="7">
    <location>
        <begin position="440"/>
        <end position="461"/>
    </location>
</feature>
<evidence type="ECO:0000256" key="3">
    <source>
        <dbReference type="ARBA" id="ARBA00022692"/>
    </source>
</evidence>
<evidence type="ECO:0000256" key="4">
    <source>
        <dbReference type="ARBA" id="ARBA00022989"/>
    </source>
</evidence>
<dbReference type="GO" id="GO:0016237">
    <property type="term" value="P:microautophagy"/>
    <property type="evidence" value="ECO:0007669"/>
    <property type="project" value="TreeGrafter"/>
</dbReference>
<feature type="compositionally biased region" description="Low complexity" evidence="6">
    <location>
        <begin position="306"/>
        <end position="319"/>
    </location>
</feature>
<gene>
    <name evidence="9" type="ORF">B0H64DRAFT_200266</name>
</gene>
<organism evidence="9 10">
    <name type="scientific">Chaetomium fimeti</name>
    <dbReference type="NCBI Taxonomy" id="1854472"/>
    <lineage>
        <taxon>Eukaryota</taxon>
        <taxon>Fungi</taxon>
        <taxon>Dikarya</taxon>
        <taxon>Ascomycota</taxon>
        <taxon>Pezizomycotina</taxon>
        <taxon>Sordariomycetes</taxon>
        <taxon>Sordariomycetidae</taxon>
        <taxon>Sordariales</taxon>
        <taxon>Chaetomiaceae</taxon>
        <taxon>Chaetomium</taxon>
    </lineage>
</organism>
<reference evidence="9" key="1">
    <citation type="journal article" date="2023" name="Mol. Phylogenet. Evol.">
        <title>Genome-scale phylogeny and comparative genomics of the fungal order Sordariales.</title>
        <authorList>
            <person name="Hensen N."/>
            <person name="Bonometti L."/>
            <person name="Westerberg I."/>
            <person name="Brannstrom I.O."/>
            <person name="Guillou S."/>
            <person name="Cros-Aarteil S."/>
            <person name="Calhoun S."/>
            <person name="Haridas S."/>
            <person name="Kuo A."/>
            <person name="Mondo S."/>
            <person name="Pangilinan J."/>
            <person name="Riley R."/>
            <person name="LaButti K."/>
            <person name="Andreopoulos B."/>
            <person name="Lipzen A."/>
            <person name="Chen C."/>
            <person name="Yan M."/>
            <person name="Daum C."/>
            <person name="Ng V."/>
            <person name="Clum A."/>
            <person name="Steindorff A."/>
            <person name="Ohm R.A."/>
            <person name="Martin F."/>
            <person name="Silar P."/>
            <person name="Natvig D.O."/>
            <person name="Lalanne C."/>
            <person name="Gautier V."/>
            <person name="Ament-Velasquez S.L."/>
            <person name="Kruys A."/>
            <person name="Hutchinson M.I."/>
            <person name="Powell A.J."/>
            <person name="Barry K."/>
            <person name="Miller A.N."/>
            <person name="Grigoriev I.V."/>
            <person name="Debuchy R."/>
            <person name="Gladieux P."/>
            <person name="Hiltunen Thoren M."/>
            <person name="Johannesson H."/>
        </authorList>
    </citation>
    <scope>NUCLEOTIDE SEQUENCE</scope>
    <source>
        <strain evidence="9">CBS 168.71</strain>
    </source>
</reference>
<feature type="region of interest" description="Disordered" evidence="6">
    <location>
        <begin position="200"/>
        <end position="222"/>
    </location>
</feature>
<dbReference type="AlphaFoldDB" id="A0AAE0HG26"/>
<dbReference type="GO" id="GO:0007034">
    <property type="term" value="P:vacuolar transport"/>
    <property type="evidence" value="ECO:0007669"/>
    <property type="project" value="TreeGrafter"/>
</dbReference>
<keyword evidence="5 7" id="KW-0472">Membrane</keyword>
<accession>A0AAE0HG26</accession>
<evidence type="ECO:0000256" key="6">
    <source>
        <dbReference type="SAM" id="MobiDB-lite"/>
    </source>
</evidence>
<evidence type="ECO:0000256" key="1">
    <source>
        <dbReference type="ARBA" id="ARBA00004128"/>
    </source>
</evidence>
<comment type="caution">
    <text evidence="9">The sequence shown here is derived from an EMBL/GenBank/DDBJ whole genome shotgun (WGS) entry which is preliminary data.</text>
</comment>